<accession>A0A0F9U866</accession>
<dbReference type="AlphaFoldDB" id="A0A0F9U866"/>
<protein>
    <recommendedName>
        <fullName evidence="3">N-terminal of MaoC-like dehydratase domain-containing protein</fullName>
    </recommendedName>
</protein>
<evidence type="ECO:0000256" key="1">
    <source>
        <dbReference type="SAM" id="MobiDB-lite"/>
    </source>
</evidence>
<dbReference type="Gene3D" id="3.10.129.10">
    <property type="entry name" value="Hotdog Thioesterase"/>
    <property type="match status" value="2"/>
</dbReference>
<name>A0A0F9U866_9ZZZZ</name>
<feature type="region of interest" description="Disordered" evidence="1">
    <location>
        <begin position="158"/>
        <end position="184"/>
    </location>
</feature>
<dbReference type="EMBL" id="LAZR01000134">
    <property type="protein sequence ID" value="KKN87779.1"/>
    <property type="molecule type" value="Genomic_DNA"/>
</dbReference>
<dbReference type="InterPro" id="IPR052741">
    <property type="entry name" value="Mitochondrial_HTD2"/>
</dbReference>
<reference evidence="2" key="1">
    <citation type="journal article" date="2015" name="Nature">
        <title>Complex archaea that bridge the gap between prokaryotes and eukaryotes.</title>
        <authorList>
            <person name="Spang A."/>
            <person name="Saw J.H."/>
            <person name="Jorgensen S.L."/>
            <person name="Zaremba-Niedzwiedzka K."/>
            <person name="Martijn J."/>
            <person name="Lind A.E."/>
            <person name="van Eijk R."/>
            <person name="Schleper C."/>
            <person name="Guy L."/>
            <person name="Ettema T.J."/>
        </authorList>
    </citation>
    <scope>NUCLEOTIDE SEQUENCE</scope>
</reference>
<dbReference type="PANTHER" id="PTHR28152">
    <property type="entry name" value="HYDROXYACYL-THIOESTER DEHYDRATASE TYPE 2, MITOCHONDRIAL"/>
    <property type="match status" value="1"/>
</dbReference>
<dbReference type="InterPro" id="IPR029069">
    <property type="entry name" value="HotDog_dom_sf"/>
</dbReference>
<sequence length="293" mass="32546">MECQGLFEPMTKEIDLPSLKDWVGRSEKVGDYLTNSLVDRFCATLDPFLWLEGRGAPLGIHWCTTVSATHKSKLSEDGHAEKGDFLPPVRLPARMWAGGEIIHHQRLSSDSPVTRISRVSDVVAKNGKSGPLIFVTVEQEFFSQDRLCISERQDLVFRDFPKTGNPPSSKPASQSDTNRGTQLGKLTPDPLLLFRYSALTFNSHRIHYDQDYARNTEGYVDLVVHGPLQATLLLNLAAKIAGKPPRRFSFRGLAPVTLGSSISLFHTEENSGGKVWCEADNGVRSFVAQYSDN</sequence>
<evidence type="ECO:0008006" key="3">
    <source>
        <dbReference type="Google" id="ProtNLM"/>
    </source>
</evidence>
<comment type="caution">
    <text evidence="2">The sequence shown here is derived from an EMBL/GenBank/DDBJ whole genome shotgun (WGS) entry which is preliminary data.</text>
</comment>
<feature type="compositionally biased region" description="Polar residues" evidence="1">
    <location>
        <begin position="165"/>
        <end position="181"/>
    </location>
</feature>
<gene>
    <name evidence="2" type="ORF">LCGC14_0254710</name>
</gene>
<dbReference type="SUPFAM" id="SSF54637">
    <property type="entry name" value="Thioesterase/thiol ester dehydrase-isomerase"/>
    <property type="match status" value="1"/>
</dbReference>
<organism evidence="2">
    <name type="scientific">marine sediment metagenome</name>
    <dbReference type="NCBI Taxonomy" id="412755"/>
    <lineage>
        <taxon>unclassified sequences</taxon>
        <taxon>metagenomes</taxon>
        <taxon>ecological metagenomes</taxon>
    </lineage>
</organism>
<dbReference type="GO" id="GO:0019171">
    <property type="term" value="F:(3R)-hydroxyacyl-[acyl-carrier-protein] dehydratase activity"/>
    <property type="evidence" value="ECO:0007669"/>
    <property type="project" value="TreeGrafter"/>
</dbReference>
<proteinExistence type="predicted"/>
<evidence type="ECO:0000313" key="2">
    <source>
        <dbReference type="EMBL" id="KKN87779.1"/>
    </source>
</evidence>
<dbReference type="PANTHER" id="PTHR28152:SF1">
    <property type="entry name" value="HYDROXYACYL-THIOESTER DEHYDRATASE TYPE 2, MITOCHONDRIAL"/>
    <property type="match status" value="1"/>
</dbReference>